<evidence type="ECO:0000256" key="1">
    <source>
        <dbReference type="ARBA" id="ARBA00004141"/>
    </source>
</evidence>
<comment type="caution">
    <text evidence="7">The sequence shown here is derived from an EMBL/GenBank/DDBJ whole genome shotgun (WGS) entry which is preliminary data.</text>
</comment>
<keyword evidence="4 6" id="KW-0472">Membrane</keyword>
<dbReference type="EMBL" id="MU863667">
    <property type="protein sequence ID" value="KAK4097855.1"/>
    <property type="molecule type" value="Genomic_DNA"/>
</dbReference>
<feature type="compositionally biased region" description="Low complexity" evidence="5">
    <location>
        <begin position="412"/>
        <end position="435"/>
    </location>
</feature>
<feature type="transmembrane region" description="Helical" evidence="6">
    <location>
        <begin position="165"/>
        <end position="184"/>
    </location>
</feature>
<feature type="transmembrane region" description="Helical" evidence="6">
    <location>
        <begin position="117"/>
        <end position="145"/>
    </location>
</feature>
<dbReference type="PANTHER" id="PTHR46283">
    <property type="entry name" value="E3 UBIQUITIN-PROTEIN LIGASE MARCH5"/>
    <property type="match status" value="1"/>
</dbReference>
<feature type="region of interest" description="Disordered" evidence="5">
    <location>
        <begin position="410"/>
        <end position="442"/>
    </location>
</feature>
<evidence type="ECO:0000256" key="2">
    <source>
        <dbReference type="ARBA" id="ARBA00022692"/>
    </source>
</evidence>
<feature type="compositionally biased region" description="Low complexity" evidence="5">
    <location>
        <begin position="371"/>
        <end position="382"/>
    </location>
</feature>
<keyword evidence="3 6" id="KW-1133">Transmembrane helix</keyword>
<evidence type="ECO:0000313" key="8">
    <source>
        <dbReference type="Proteomes" id="UP001305647"/>
    </source>
</evidence>
<comment type="subcellular location">
    <subcellularLocation>
        <location evidence="1">Membrane</location>
        <topology evidence="1">Multi-pass membrane protein</topology>
    </subcellularLocation>
</comment>
<reference evidence="7" key="1">
    <citation type="journal article" date="2023" name="Mol. Phylogenet. Evol.">
        <title>Genome-scale phylogeny and comparative genomics of the fungal order Sordariales.</title>
        <authorList>
            <person name="Hensen N."/>
            <person name="Bonometti L."/>
            <person name="Westerberg I."/>
            <person name="Brannstrom I.O."/>
            <person name="Guillou S."/>
            <person name="Cros-Aarteil S."/>
            <person name="Calhoun S."/>
            <person name="Haridas S."/>
            <person name="Kuo A."/>
            <person name="Mondo S."/>
            <person name="Pangilinan J."/>
            <person name="Riley R."/>
            <person name="LaButti K."/>
            <person name="Andreopoulos B."/>
            <person name="Lipzen A."/>
            <person name="Chen C."/>
            <person name="Yan M."/>
            <person name="Daum C."/>
            <person name="Ng V."/>
            <person name="Clum A."/>
            <person name="Steindorff A."/>
            <person name="Ohm R.A."/>
            <person name="Martin F."/>
            <person name="Silar P."/>
            <person name="Natvig D.O."/>
            <person name="Lalanne C."/>
            <person name="Gautier V."/>
            <person name="Ament-Velasquez S.L."/>
            <person name="Kruys A."/>
            <person name="Hutchinson M.I."/>
            <person name="Powell A.J."/>
            <person name="Barry K."/>
            <person name="Miller A.N."/>
            <person name="Grigoriev I.V."/>
            <person name="Debuchy R."/>
            <person name="Gladieux P."/>
            <person name="Hiltunen Thoren M."/>
            <person name="Johannesson H."/>
        </authorList>
    </citation>
    <scope>NUCLEOTIDE SEQUENCE</scope>
    <source>
        <strain evidence="7">CBS 757.83</strain>
    </source>
</reference>
<feature type="region of interest" description="Disordered" evidence="5">
    <location>
        <begin position="1"/>
        <end position="26"/>
    </location>
</feature>
<dbReference type="Gene3D" id="3.30.40.10">
    <property type="entry name" value="Zinc/RING finger domain, C3HC4 (zinc finger)"/>
    <property type="match status" value="1"/>
</dbReference>
<dbReference type="GO" id="GO:0016020">
    <property type="term" value="C:membrane"/>
    <property type="evidence" value="ECO:0007669"/>
    <property type="project" value="UniProtKB-SubCell"/>
</dbReference>
<evidence type="ECO:0000256" key="3">
    <source>
        <dbReference type="ARBA" id="ARBA00022989"/>
    </source>
</evidence>
<dbReference type="Proteomes" id="UP001305647">
    <property type="component" value="Unassembled WGS sequence"/>
</dbReference>
<organism evidence="7 8">
    <name type="scientific">Parathielavia hyrcaniae</name>
    <dbReference type="NCBI Taxonomy" id="113614"/>
    <lineage>
        <taxon>Eukaryota</taxon>
        <taxon>Fungi</taxon>
        <taxon>Dikarya</taxon>
        <taxon>Ascomycota</taxon>
        <taxon>Pezizomycotina</taxon>
        <taxon>Sordariomycetes</taxon>
        <taxon>Sordariomycetidae</taxon>
        <taxon>Sordariales</taxon>
        <taxon>Chaetomiaceae</taxon>
        <taxon>Parathielavia</taxon>
    </lineage>
</organism>
<evidence type="ECO:0000256" key="5">
    <source>
        <dbReference type="SAM" id="MobiDB-lite"/>
    </source>
</evidence>
<evidence type="ECO:0008006" key="9">
    <source>
        <dbReference type="Google" id="ProtNLM"/>
    </source>
</evidence>
<evidence type="ECO:0000313" key="7">
    <source>
        <dbReference type="EMBL" id="KAK4097855.1"/>
    </source>
</evidence>
<name>A0AAN6SXV7_9PEZI</name>
<keyword evidence="2 6" id="KW-0812">Transmembrane</keyword>
<protein>
    <recommendedName>
        <fullName evidence="9">RING-CH-type domain-containing protein</fullName>
    </recommendedName>
</protein>
<feature type="region of interest" description="Disordered" evidence="5">
    <location>
        <begin position="344"/>
        <end position="394"/>
    </location>
</feature>
<accession>A0AAN6SXV7</accession>
<proteinExistence type="predicted"/>
<evidence type="ECO:0000256" key="6">
    <source>
        <dbReference type="SAM" id="Phobius"/>
    </source>
</evidence>
<evidence type="ECO:0000256" key="4">
    <source>
        <dbReference type="ARBA" id="ARBA00023136"/>
    </source>
</evidence>
<dbReference type="AlphaFoldDB" id="A0AAN6SXV7"/>
<sequence>MATPSSDSTAAVPQPTPTARNRTPSRQTITPIDHRICFVCLHTDKDIPNAEWCSACPCTLDAHSACMLRWIAEMEMEAQRYKHGLRCPACKHPIRLEEPYDPVVALRDHLYRQYSHLAPYTLFGIVSGGALAGSVAYGVTAASAFAGPDVVARWAGFDRHPQSGMALAAKFWLLSSIGPGLVLLRWMPSLGSVLLVPFSVVFGAVTIAHDQIPPWPPSPQWAMALMPFVHLSYATLVHNIFGPLERRLNSALHGQFATEELAAPVAEGQATLAAVQPVARRAYIGYEGQRPYGIFTFLTNISVAAVYAVGDLFFGEEPEEERRGGMELRGTAIYEGGRLVAGGGEGFYSDAESGSEDEDEYPHLEDDAAEQEQQLQLQLQLQRGPEEPTAAEGQPTLEAGEAAVDILWPEPVNDQDSNNDDVVNNNTNNRNQPDDVYNDPPTGATTLTRIINSIATSLLFPAISYGMGELIRAAVPRAWVAGARKAGLLQERWGRSLAGGCLFVVLRDALSLYTKYRRVRVRAGRRVKNVEKKARVSRVASDSAHP</sequence>
<feature type="transmembrane region" description="Helical" evidence="6">
    <location>
        <begin position="191"/>
        <end position="209"/>
    </location>
</feature>
<feature type="transmembrane region" description="Helical" evidence="6">
    <location>
        <begin position="221"/>
        <end position="241"/>
    </location>
</feature>
<reference evidence="7" key="2">
    <citation type="submission" date="2023-05" db="EMBL/GenBank/DDBJ databases">
        <authorList>
            <consortium name="Lawrence Berkeley National Laboratory"/>
            <person name="Steindorff A."/>
            <person name="Hensen N."/>
            <person name="Bonometti L."/>
            <person name="Westerberg I."/>
            <person name="Brannstrom I.O."/>
            <person name="Guillou S."/>
            <person name="Cros-Aarteil S."/>
            <person name="Calhoun S."/>
            <person name="Haridas S."/>
            <person name="Kuo A."/>
            <person name="Mondo S."/>
            <person name="Pangilinan J."/>
            <person name="Riley R."/>
            <person name="Labutti K."/>
            <person name="Andreopoulos B."/>
            <person name="Lipzen A."/>
            <person name="Chen C."/>
            <person name="Yanf M."/>
            <person name="Daum C."/>
            <person name="Ng V."/>
            <person name="Clum A."/>
            <person name="Ohm R."/>
            <person name="Martin F."/>
            <person name="Silar P."/>
            <person name="Natvig D."/>
            <person name="Lalanne C."/>
            <person name="Gautier V."/>
            <person name="Ament-Velasquez S.L."/>
            <person name="Kruys A."/>
            <person name="Hutchinson M.I."/>
            <person name="Powell A.J."/>
            <person name="Barry K."/>
            <person name="Miller A.N."/>
            <person name="Grigoriev I.V."/>
            <person name="Debuchy R."/>
            <person name="Gladieux P."/>
            <person name="Thoren M.H."/>
            <person name="Johannesson H."/>
        </authorList>
    </citation>
    <scope>NUCLEOTIDE SEQUENCE</scope>
    <source>
        <strain evidence="7">CBS 757.83</strain>
    </source>
</reference>
<keyword evidence="8" id="KW-1185">Reference proteome</keyword>
<gene>
    <name evidence="7" type="ORF">N658DRAFT_561528</name>
</gene>
<dbReference type="InterPro" id="IPR013083">
    <property type="entry name" value="Znf_RING/FYVE/PHD"/>
</dbReference>